<evidence type="ECO:0000256" key="2">
    <source>
        <dbReference type="ARBA" id="ARBA00022729"/>
    </source>
</evidence>
<dbReference type="PANTHER" id="PTHR35603">
    <property type="match status" value="1"/>
</dbReference>
<dbReference type="Proteomes" id="UP000002363">
    <property type="component" value="Chromosome"/>
</dbReference>
<keyword evidence="4" id="KW-0564">Palmitate</keyword>
<accession>A0A0H3CQV4</accession>
<dbReference type="EMBL" id="CP001918">
    <property type="protein sequence ID" value="ADF63995.1"/>
    <property type="molecule type" value="Genomic_DNA"/>
</dbReference>
<dbReference type="HOGENOM" id="CLU_090265_3_1_6"/>
<dbReference type="eggNOG" id="COG3133">
    <property type="taxonomic scope" value="Bacteria"/>
</dbReference>
<evidence type="ECO:0000256" key="3">
    <source>
        <dbReference type="ARBA" id="ARBA00023136"/>
    </source>
</evidence>
<name>A0A0H3CQV4_ENTCC</name>
<comment type="subcellular location">
    <subcellularLocation>
        <location evidence="1">Cell outer membrane</location>
        <topology evidence="1">Lipid-anchor</topology>
    </subcellularLocation>
</comment>
<feature type="chain" id="PRO_5002606511" evidence="6">
    <location>
        <begin position="17"/>
        <end position="156"/>
    </location>
</feature>
<proteinExistence type="predicted"/>
<dbReference type="EnsemblBacteria" id="ADF63995">
    <property type="protein sequence ID" value="ADF63995"/>
    <property type="gene ID" value="ECL_04466"/>
</dbReference>
<evidence type="ECO:0000256" key="5">
    <source>
        <dbReference type="ARBA" id="ARBA00023288"/>
    </source>
</evidence>
<feature type="signal peptide" evidence="6">
    <location>
        <begin position="1"/>
        <end position="16"/>
    </location>
</feature>
<dbReference type="InterPro" id="IPR008816">
    <property type="entry name" value="Gly_zipper_2TM_dom"/>
</dbReference>
<dbReference type="KEGG" id="enc:ECL_04466"/>
<evidence type="ECO:0000256" key="1">
    <source>
        <dbReference type="ARBA" id="ARBA00004459"/>
    </source>
</evidence>
<protein>
    <submittedName>
        <fullName evidence="8">Putative outer membrane lipoprotein</fullName>
    </submittedName>
</protein>
<dbReference type="PANTHER" id="PTHR35603:SF1">
    <property type="entry name" value="OUTER MEMBRANE LIPOPROTEIN SLYB"/>
    <property type="match status" value="1"/>
</dbReference>
<gene>
    <name evidence="8" type="ordered locus">ECL_04466</name>
</gene>
<dbReference type="PATRIC" id="fig|716541.4.peg.4620"/>
<keyword evidence="2 6" id="KW-0732">Signal</keyword>
<feature type="domain" description="Glycine zipper 2TM" evidence="7">
    <location>
        <begin position="62"/>
        <end position="103"/>
    </location>
</feature>
<dbReference type="STRING" id="716541.ECL_04466"/>
<dbReference type="Pfam" id="PF05433">
    <property type="entry name" value="Rick_17kDa_Anti"/>
    <property type="match status" value="1"/>
</dbReference>
<keyword evidence="5 8" id="KW-0449">Lipoprotein</keyword>
<dbReference type="OrthoDB" id="10003094at2"/>
<evidence type="ECO:0000313" key="9">
    <source>
        <dbReference type="Proteomes" id="UP000002363"/>
    </source>
</evidence>
<dbReference type="PROSITE" id="PS51257">
    <property type="entry name" value="PROKAR_LIPOPROTEIN"/>
    <property type="match status" value="1"/>
</dbReference>
<evidence type="ECO:0000256" key="6">
    <source>
        <dbReference type="SAM" id="SignalP"/>
    </source>
</evidence>
<dbReference type="AlphaFoldDB" id="A0A0H3CQV4"/>
<evidence type="ECO:0000259" key="7">
    <source>
        <dbReference type="Pfam" id="PF05433"/>
    </source>
</evidence>
<sequence length="156" mass="15578">MFTRSVLMLAGLLALAGCTEKPVGSAHHASAALSGQVMALSHGTITGVRYITIQNDTGSSAAGTVGGALIGGAAGNAIGGGSGRLLATAGGTVAGAMAGQSIQRGMARHNAAELFIRPDNGQEFVTVQPAREGEFVVGQRVNITSHRGQVTISPAR</sequence>
<reference evidence="8 9" key="1">
    <citation type="journal article" date="2010" name="J. Bacteriol.">
        <title>Complete genome sequence of Enterobacter cloacae subsp. cloacae type strain ATCC 13047.</title>
        <authorList>
            <person name="Ren Y."/>
            <person name="Ren Y."/>
            <person name="Zhou Z."/>
            <person name="Guo X."/>
            <person name="Li Y."/>
            <person name="Feng L."/>
            <person name="Wang L."/>
        </authorList>
    </citation>
    <scope>NUCLEOTIDE SEQUENCE [LARGE SCALE GENOMIC DNA]</scope>
    <source>
        <strain evidence="9">ATCC 13047 / DSM 30054 / NBRC 13535 / NCTC 10005 / WDCM 00083 / NCDC 279-56</strain>
    </source>
</reference>
<dbReference type="RefSeq" id="WP_013098835.1">
    <property type="nucleotide sequence ID" value="NC_014121.1"/>
</dbReference>
<evidence type="ECO:0000313" key="8">
    <source>
        <dbReference type="EMBL" id="ADF63995.1"/>
    </source>
</evidence>
<organism evidence="8 9">
    <name type="scientific">Enterobacter cloacae subsp. cloacae (strain ATCC 13047 / DSM 30054 / NBRC 13535 / NCTC 10005 / WDCM 00083 / NCDC 279-56)</name>
    <dbReference type="NCBI Taxonomy" id="716541"/>
    <lineage>
        <taxon>Bacteria</taxon>
        <taxon>Pseudomonadati</taxon>
        <taxon>Pseudomonadota</taxon>
        <taxon>Gammaproteobacteria</taxon>
        <taxon>Enterobacterales</taxon>
        <taxon>Enterobacteriaceae</taxon>
        <taxon>Enterobacter</taxon>
        <taxon>Enterobacter cloacae complex</taxon>
    </lineage>
</organism>
<evidence type="ECO:0000256" key="4">
    <source>
        <dbReference type="ARBA" id="ARBA00023139"/>
    </source>
</evidence>
<keyword evidence="9" id="KW-1185">Reference proteome</keyword>
<dbReference type="GO" id="GO:0009279">
    <property type="term" value="C:cell outer membrane"/>
    <property type="evidence" value="ECO:0007669"/>
    <property type="project" value="UniProtKB-SubCell"/>
</dbReference>
<keyword evidence="3" id="KW-0472">Membrane</keyword>
<dbReference type="InterPro" id="IPR051407">
    <property type="entry name" value="Bact_OM_lipoprot/Surf_antigen"/>
</dbReference>